<dbReference type="GO" id="GO:0016020">
    <property type="term" value="C:membrane"/>
    <property type="evidence" value="ECO:0007669"/>
    <property type="project" value="UniProtKB-SubCell"/>
</dbReference>
<dbReference type="InterPro" id="IPR020846">
    <property type="entry name" value="MFS_dom"/>
</dbReference>
<feature type="region of interest" description="Disordered" evidence="7">
    <location>
        <begin position="1"/>
        <end position="20"/>
    </location>
</feature>
<dbReference type="EMBL" id="AMKT01000028">
    <property type="protein sequence ID" value="OXG24942.1"/>
    <property type="molecule type" value="Genomic_DNA"/>
</dbReference>
<keyword evidence="4 8" id="KW-1133">Transmembrane helix</keyword>
<feature type="transmembrane region" description="Helical" evidence="8">
    <location>
        <begin position="412"/>
        <end position="431"/>
    </location>
</feature>
<dbReference type="Pfam" id="PF07690">
    <property type="entry name" value="MFS_1"/>
    <property type="match status" value="1"/>
</dbReference>
<feature type="transmembrane region" description="Helical" evidence="8">
    <location>
        <begin position="319"/>
        <end position="339"/>
    </location>
</feature>
<comment type="subcellular location">
    <subcellularLocation>
        <location evidence="1">Membrane</location>
        <topology evidence="1">Multi-pass membrane protein</topology>
    </subcellularLocation>
</comment>
<dbReference type="FunFam" id="1.20.1250.20:FF:000065">
    <property type="entry name" value="Putative MFS pantothenate transporter"/>
    <property type="match status" value="1"/>
</dbReference>
<feature type="transmembrane region" description="Helical" evidence="8">
    <location>
        <begin position="207"/>
        <end position="229"/>
    </location>
</feature>
<evidence type="ECO:0000313" key="10">
    <source>
        <dbReference type="EMBL" id="OXG24942.1"/>
    </source>
</evidence>
<feature type="transmembrane region" description="Helical" evidence="8">
    <location>
        <begin position="173"/>
        <end position="195"/>
    </location>
</feature>
<feature type="domain" description="Major facilitator superfamily (MFS) profile" evidence="9">
    <location>
        <begin position="46"/>
        <end position="466"/>
    </location>
</feature>
<dbReference type="OrthoDB" id="2985014at2759"/>
<feature type="transmembrane region" description="Helical" evidence="8">
    <location>
        <begin position="286"/>
        <end position="307"/>
    </location>
</feature>
<evidence type="ECO:0000256" key="3">
    <source>
        <dbReference type="ARBA" id="ARBA00022692"/>
    </source>
</evidence>
<keyword evidence="3 8" id="KW-0812">Transmembrane</keyword>
<keyword evidence="5 8" id="KW-0472">Membrane</keyword>
<evidence type="ECO:0000256" key="7">
    <source>
        <dbReference type="SAM" id="MobiDB-lite"/>
    </source>
</evidence>
<feature type="transmembrane region" description="Helical" evidence="8">
    <location>
        <begin position="351"/>
        <end position="369"/>
    </location>
</feature>
<accession>A0A854QHB8</accession>
<dbReference type="AlphaFoldDB" id="A0A854QHB8"/>
<evidence type="ECO:0000256" key="6">
    <source>
        <dbReference type="ARBA" id="ARBA00037968"/>
    </source>
</evidence>
<feature type="transmembrane region" description="Helical" evidence="8">
    <location>
        <begin position="112"/>
        <end position="132"/>
    </location>
</feature>
<feature type="transmembrane region" description="Helical" evidence="8">
    <location>
        <begin position="138"/>
        <end position="161"/>
    </location>
</feature>
<dbReference type="FunFam" id="1.20.1250.20:FF:000583">
    <property type="entry name" value="Tartrate transporter, variant"/>
    <property type="match status" value="1"/>
</dbReference>
<keyword evidence="2" id="KW-0813">Transport</keyword>
<evidence type="ECO:0000256" key="1">
    <source>
        <dbReference type="ARBA" id="ARBA00004141"/>
    </source>
</evidence>
<protein>
    <submittedName>
        <fullName evidence="10">Tartrate transporter</fullName>
    </submittedName>
</protein>
<evidence type="ECO:0000259" key="9">
    <source>
        <dbReference type="PROSITE" id="PS50850"/>
    </source>
</evidence>
<evidence type="ECO:0000256" key="5">
    <source>
        <dbReference type="ARBA" id="ARBA00023136"/>
    </source>
</evidence>
<sequence length="505" mass="55332">MITSSSPIDDQSLMSEVKSEEHFQLDEIDYSPEDEARAVRKVDFLVLPAIVFCFLMLQFDRTNLGNAQTDATFLPTVGITTSNINIGQTLFTLGFVLFELPSNMLAKILGPHRWVPCIIFIWGLITLCQAFLTSKGGFYATRFLLACGEAGFIPGMAWYITRFYRNDELSLRLAIFWAANSFAGMVSGPLALGILEGLHEKHGWHGWQYLFAIEGAMTMGVAIFALLYLPASPLDGGRSLLIPVLNSRDAQVLSARILADDPKKAFGRGSKITLVDIKDTFVDWRLWGHCAAAFLSSIILTPINTYGPKVIQSLGYSGFTANGMAAPASAIGLVYSVSLAWSSDRFRERGIHIFTAMALSCAGCLWLALAPDSAGKRVLYGGYLLTAGTMGCGQAINASWVSSKFDERRRPIALATYVAFIQMAGFAGSNVFKAKDAPRYKDGLIVCGVCSVVGGVIMLVWKSLYIWDEKRAKEGRRSDSSPELVSSRSLCSFPFCLCFEKRTVC</sequence>
<feature type="compositionally biased region" description="Polar residues" evidence="7">
    <location>
        <begin position="1"/>
        <end position="14"/>
    </location>
</feature>
<gene>
    <name evidence="10" type="ORF">C361_01942</name>
</gene>
<feature type="transmembrane region" description="Helical" evidence="8">
    <location>
        <begin position="42"/>
        <end position="59"/>
    </location>
</feature>
<comment type="similarity">
    <text evidence="6">Belongs to the major facilitator superfamily. Allantoate permease family.</text>
</comment>
<dbReference type="PROSITE" id="PS50850">
    <property type="entry name" value="MFS"/>
    <property type="match status" value="1"/>
</dbReference>
<dbReference type="InterPro" id="IPR011701">
    <property type="entry name" value="MFS"/>
</dbReference>
<feature type="transmembrane region" description="Helical" evidence="8">
    <location>
        <begin position="381"/>
        <end position="400"/>
    </location>
</feature>
<dbReference type="GO" id="GO:0022857">
    <property type="term" value="F:transmembrane transporter activity"/>
    <property type="evidence" value="ECO:0007669"/>
    <property type="project" value="InterPro"/>
</dbReference>
<dbReference type="Proteomes" id="UP000199727">
    <property type="component" value="Unassembled WGS sequence"/>
</dbReference>
<reference evidence="10 11" key="1">
    <citation type="submission" date="2017-06" db="EMBL/GenBank/DDBJ databases">
        <title>Global population genomics of the pathogenic fungus Cryptococcus neoformans var. grubii.</title>
        <authorList>
            <person name="Cuomo C."/>
            <person name="Litvintseva A."/>
            <person name="Chen Y."/>
            <person name="Young S."/>
            <person name="Zeng Q."/>
            <person name="Chapman S."/>
            <person name="Gujja S."/>
            <person name="Saif S."/>
            <person name="Birren B."/>
        </authorList>
    </citation>
    <scope>NUCLEOTIDE SEQUENCE [LARGE SCALE GENOMIC DNA]</scope>
    <source>
        <strain evidence="10 11">Tu259-1</strain>
    </source>
</reference>
<dbReference type="PANTHER" id="PTHR43791:SF86">
    <property type="entry name" value="MAJOR FACILITATOR SUPERFAMILY (MFS) PROFILE DOMAIN-CONTAINING PROTEIN"/>
    <property type="match status" value="1"/>
</dbReference>
<evidence type="ECO:0000256" key="2">
    <source>
        <dbReference type="ARBA" id="ARBA00022448"/>
    </source>
</evidence>
<evidence type="ECO:0000256" key="4">
    <source>
        <dbReference type="ARBA" id="ARBA00022989"/>
    </source>
</evidence>
<evidence type="ECO:0000313" key="11">
    <source>
        <dbReference type="Proteomes" id="UP000199727"/>
    </source>
</evidence>
<evidence type="ECO:0000256" key="8">
    <source>
        <dbReference type="SAM" id="Phobius"/>
    </source>
</evidence>
<comment type="caution">
    <text evidence="10">The sequence shown here is derived from an EMBL/GenBank/DDBJ whole genome shotgun (WGS) entry which is preliminary data.</text>
</comment>
<organism evidence="10 11">
    <name type="scientific">Cryptococcus neoformans Tu259-1</name>
    <dbReference type="NCBI Taxonomy" id="1230072"/>
    <lineage>
        <taxon>Eukaryota</taxon>
        <taxon>Fungi</taxon>
        <taxon>Dikarya</taxon>
        <taxon>Basidiomycota</taxon>
        <taxon>Agaricomycotina</taxon>
        <taxon>Tremellomycetes</taxon>
        <taxon>Tremellales</taxon>
        <taxon>Cryptococcaceae</taxon>
        <taxon>Cryptococcus</taxon>
        <taxon>Cryptococcus neoformans species complex</taxon>
    </lineage>
</organism>
<feature type="transmembrane region" description="Helical" evidence="8">
    <location>
        <begin position="443"/>
        <end position="467"/>
    </location>
</feature>
<feature type="transmembrane region" description="Helical" evidence="8">
    <location>
        <begin position="79"/>
        <end position="100"/>
    </location>
</feature>
<dbReference type="PANTHER" id="PTHR43791">
    <property type="entry name" value="PERMEASE-RELATED"/>
    <property type="match status" value="1"/>
</dbReference>
<dbReference type="Gene3D" id="1.20.1250.20">
    <property type="entry name" value="MFS general substrate transporter like domains"/>
    <property type="match status" value="2"/>
</dbReference>
<dbReference type="InterPro" id="IPR036259">
    <property type="entry name" value="MFS_trans_sf"/>
</dbReference>
<dbReference type="SUPFAM" id="SSF103473">
    <property type="entry name" value="MFS general substrate transporter"/>
    <property type="match status" value="1"/>
</dbReference>
<name>A0A854QHB8_CRYNE</name>
<proteinExistence type="inferred from homology"/>